<protein>
    <submittedName>
        <fullName evidence="1">Uncharacterized protein</fullName>
    </submittedName>
</protein>
<sequence length="32" mass="3827">MQKSAIILFNYEKYLKKIKMKCLLHTNNSNNP</sequence>
<organism evidence="1 2">
    <name type="scientific">Fodinibius roseus</name>
    <dbReference type="NCBI Taxonomy" id="1194090"/>
    <lineage>
        <taxon>Bacteria</taxon>
        <taxon>Pseudomonadati</taxon>
        <taxon>Balneolota</taxon>
        <taxon>Balneolia</taxon>
        <taxon>Balneolales</taxon>
        <taxon>Balneolaceae</taxon>
        <taxon>Fodinibius</taxon>
    </lineage>
</organism>
<dbReference type="Proteomes" id="UP000184041">
    <property type="component" value="Unassembled WGS sequence"/>
</dbReference>
<evidence type="ECO:0000313" key="2">
    <source>
        <dbReference type="Proteomes" id="UP000184041"/>
    </source>
</evidence>
<dbReference type="AlphaFoldDB" id="A0A1M5F3D0"/>
<evidence type="ECO:0000313" key="1">
    <source>
        <dbReference type="EMBL" id="SHF85572.1"/>
    </source>
</evidence>
<gene>
    <name evidence="1" type="ORF">SAMN05443144_11438</name>
</gene>
<name>A0A1M5F3D0_9BACT</name>
<keyword evidence="2" id="KW-1185">Reference proteome</keyword>
<dbReference type="EMBL" id="FQUS01000014">
    <property type="protein sequence ID" value="SHF85572.1"/>
    <property type="molecule type" value="Genomic_DNA"/>
</dbReference>
<reference evidence="1 2" key="1">
    <citation type="submission" date="2016-11" db="EMBL/GenBank/DDBJ databases">
        <authorList>
            <person name="Jaros S."/>
            <person name="Januszkiewicz K."/>
            <person name="Wedrychowicz H."/>
        </authorList>
    </citation>
    <scope>NUCLEOTIDE SEQUENCE [LARGE SCALE GENOMIC DNA]</scope>
    <source>
        <strain evidence="1 2">DSM 21986</strain>
    </source>
</reference>
<accession>A0A1M5F3D0</accession>
<proteinExistence type="predicted"/>